<dbReference type="EC" id="6.1.1.17" evidence="2"/>
<evidence type="ECO:0000259" key="12">
    <source>
        <dbReference type="Pfam" id="PF19269"/>
    </source>
</evidence>
<dbReference type="RefSeq" id="XP_016592582.1">
    <property type="nucleotide sequence ID" value="XM_016732725.1"/>
</dbReference>
<dbReference type="GO" id="GO:0005739">
    <property type="term" value="C:mitochondrion"/>
    <property type="evidence" value="ECO:0007669"/>
    <property type="project" value="TreeGrafter"/>
</dbReference>
<dbReference type="InterPro" id="IPR000924">
    <property type="entry name" value="Glu/Gln-tRNA-synth"/>
</dbReference>
<evidence type="ECO:0000256" key="2">
    <source>
        <dbReference type="ARBA" id="ARBA00012835"/>
    </source>
</evidence>
<dbReference type="SUPFAM" id="SSF52374">
    <property type="entry name" value="Nucleotidylyl transferase"/>
    <property type="match status" value="1"/>
</dbReference>
<dbReference type="InterPro" id="IPR020058">
    <property type="entry name" value="Glu/Gln-tRNA-synth_Ib_cat-dom"/>
</dbReference>
<evidence type="ECO:0000259" key="11">
    <source>
        <dbReference type="Pfam" id="PF00749"/>
    </source>
</evidence>
<evidence type="ECO:0000256" key="3">
    <source>
        <dbReference type="ARBA" id="ARBA00022598"/>
    </source>
</evidence>
<protein>
    <recommendedName>
        <fullName evidence="2">glutamate--tRNA ligase</fullName>
        <ecNumber evidence="2">6.1.1.17</ecNumber>
    </recommendedName>
    <alternativeName>
        <fullName evidence="8">Glutamyl-tRNA synthetase</fullName>
    </alternativeName>
</protein>
<dbReference type="InterPro" id="IPR033910">
    <property type="entry name" value="GluRS_core"/>
</dbReference>
<comment type="similarity">
    <text evidence="1">Belongs to the class-I aminoacyl-tRNA synthetase family. Glutamate--tRNA ligase type 1 subfamily.</text>
</comment>
<organism evidence="13 14">
    <name type="scientific">Sporothrix schenckii 1099-18</name>
    <dbReference type="NCBI Taxonomy" id="1397361"/>
    <lineage>
        <taxon>Eukaryota</taxon>
        <taxon>Fungi</taxon>
        <taxon>Dikarya</taxon>
        <taxon>Ascomycota</taxon>
        <taxon>Pezizomycotina</taxon>
        <taxon>Sordariomycetes</taxon>
        <taxon>Sordariomycetidae</taxon>
        <taxon>Ophiostomatales</taxon>
        <taxon>Ophiostomataceae</taxon>
        <taxon>Sporothrix</taxon>
    </lineage>
</organism>
<dbReference type="SUPFAM" id="SSF48163">
    <property type="entry name" value="An anticodon-binding domain of class I aminoacyl-tRNA synthetases"/>
    <property type="match status" value="1"/>
</dbReference>
<keyword evidence="4 9" id="KW-0547">Nucleotide-binding</keyword>
<dbReference type="GO" id="GO:0006424">
    <property type="term" value="P:glutamyl-tRNA aminoacylation"/>
    <property type="evidence" value="ECO:0007669"/>
    <property type="project" value="InterPro"/>
</dbReference>
<evidence type="ECO:0000256" key="7">
    <source>
        <dbReference type="ARBA" id="ARBA00023146"/>
    </source>
</evidence>
<dbReference type="InterPro" id="IPR049940">
    <property type="entry name" value="GluQ/Sye"/>
</dbReference>
<evidence type="ECO:0000313" key="13">
    <source>
        <dbReference type="EMBL" id="KJR89906.1"/>
    </source>
</evidence>
<dbReference type="InterPro" id="IPR020751">
    <property type="entry name" value="aa-tRNA-synth_I_codon-bd_sub2"/>
</dbReference>
<feature type="region of interest" description="Disordered" evidence="10">
    <location>
        <begin position="34"/>
        <end position="61"/>
    </location>
</feature>
<gene>
    <name evidence="13" type="ORF">SPSK_06017</name>
</gene>
<reference evidence="13 14" key="1">
    <citation type="journal article" date="2014" name="BMC Genomics">
        <title>Comparative genomics of the major fungal agents of human and animal Sporotrichosis: Sporothrix schenckii and Sporothrix brasiliensis.</title>
        <authorList>
            <person name="Teixeira M.M."/>
            <person name="de Almeida L.G."/>
            <person name="Kubitschek-Barreira P."/>
            <person name="Alves F.L."/>
            <person name="Kioshima E.S."/>
            <person name="Abadio A.K."/>
            <person name="Fernandes L."/>
            <person name="Derengowski L.S."/>
            <person name="Ferreira K.S."/>
            <person name="Souza R.C."/>
            <person name="Ruiz J.C."/>
            <person name="de Andrade N.C."/>
            <person name="Paes H.C."/>
            <person name="Nicola A.M."/>
            <person name="Albuquerque P."/>
            <person name="Gerber A.L."/>
            <person name="Martins V.P."/>
            <person name="Peconick L.D."/>
            <person name="Neto A.V."/>
            <person name="Chaucanez C.B."/>
            <person name="Silva P.A."/>
            <person name="Cunha O.L."/>
            <person name="de Oliveira F.F."/>
            <person name="dos Santos T.C."/>
            <person name="Barros A.L."/>
            <person name="Soares M.A."/>
            <person name="de Oliveira L.M."/>
            <person name="Marini M.M."/>
            <person name="Villalobos-Duno H."/>
            <person name="Cunha M.M."/>
            <person name="de Hoog S."/>
            <person name="da Silveira J.F."/>
            <person name="Henrissat B."/>
            <person name="Nino-Vega G.A."/>
            <person name="Cisalpino P.S."/>
            <person name="Mora-Montes H.M."/>
            <person name="Almeida S.R."/>
            <person name="Stajich J.E."/>
            <person name="Lopes-Bezerra L.M."/>
            <person name="Vasconcelos A.T."/>
            <person name="Felipe M.S."/>
        </authorList>
    </citation>
    <scope>NUCLEOTIDE SEQUENCE [LARGE SCALE GENOMIC DNA]</scope>
    <source>
        <strain evidence="13 14">1099-18</strain>
    </source>
</reference>
<dbReference type="AlphaFoldDB" id="A0A0F2MNZ4"/>
<feature type="domain" description="Aminoacyl-tRNA synthetase class I anticodon-binding" evidence="12">
    <location>
        <begin position="449"/>
        <end position="591"/>
    </location>
</feature>
<dbReference type="CDD" id="cd00808">
    <property type="entry name" value="GluRS_core"/>
    <property type="match status" value="1"/>
</dbReference>
<dbReference type="OrthoDB" id="5399569at2759"/>
<evidence type="ECO:0000256" key="5">
    <source>
        <dbReference type="ARBA" id="ARBA00022840"/>
    </source>
</evidence>
<dbReference type="PANTHER" id="PTHR43311">
    <property type="entry name" value="GLUTAMATE--TRNA LIGASE"/>
    <property type="match status" value="1"/>
</dbReference>
<dbReference type="InterPro" id="IPR045462">
    <property type="entry name" value="aa-tRNA-synth_I_cd-bd"/>
</dbReference>
<dbReference type="Gene3D" id="1.10.10.350">
    <property type="match status" value="1"/>
</dbReference>
<dbReference type="InterPro" id="IPR004527">
    <property type="entry name" value="Glu-tRNA-ligase_bac/mito"/>
</dbReference>
<evidence type="ECO:0000256" key="1">
    <source>
        <dbReference type="ARBA" id="ARBA00007894"/>
    </source>
</evidence>
<dbReference type="NCBIfam" id="TIGR00464">
    <property type="entry name" value="gltX_bact"/>
    <property type="match status" value="1"/>
</dbReference>
<dbReference type="PRINTS" id="PR00987">
    <property type="entry name" value="TRNASYNTHGLU"/>
</dbReference>
<dbReference type="GO" id="GO:0005524">
    <property type="term" value="F:ATP binding"/>
    <property type="evidence" value="ECO:0007669"/>
    <property type="project" value="UniProtKB-KW"/>
</dbReference>
<feature type="domain" description="Glutamyl/glutaminyl-tRNA synthetase class Ib catalytic" evidence="11">
    <location>
        <begin position="60"/>
        <end position="365"/>
    </location>
</feature>
<dbReference type="Gene3D" id="3.40.50.620">
    <property type="entry name" value="HUPs"/>
    <property type="match status" value="1"/>
</dbReference>
<evidence type="ECO:0000256" key="8">
    <source>
        <dbReference type="ARBA" id="ARBA00030865"/>
    </source>
</evidence>
<sequence>MNIFMPVGRSAYLRNGTQPHIVYLNRALRARSSTSSHFTPFSNRRPDRATHGQLPDRPARTRFAPSPTGYLHLGSLRTALYNYLLARATNGKFILRLEDTDQSRIVPDAEDRLYDDLRWAGLTWDEGQYARTGGVPTVAAHMALISSLNVFIFINNTSTDFYKRVKRFVASAHGTLGTYPGKCLPIPANESADRAARGEAHTVRFRSGPNPATVYDIVYGLYKKKLPEDHFIIMKSDGFPTYHFANVVDDHLMEITHVVRGAEWLISTAKHASLYDAFGWEAPKFAHVGLLVDSHRQKLSKRNMDIGIDSYRRDGVPPEALLNFSALLGWNPTKSPNKGVMSLDDMVKNFGLKFTKGDIVVNTEKLGFFHKKHIQMALSNPSLENDRIVDEYISDPVLQLVRETEAKRQRPSADGLQGQLTDRNSLSLLGEPIFQLLPYEGNLDDGHIRNRIRTAVRICRNEAVTIPSFFHAIRYLVWKPPAIYIKELLPGVLPDSASLFIDEAPSSTRGVMEYFIEQLGRIDDKNWFADTIQTTLGDITKRVTYREAEGTPVAAGYKFLRWGLLGLNKGPQISHLMEYLGRSETLSRVRLASTVTDSRLD</sequence>
<dbReference type="Proteomes" id="UP000033710">
    <property type="component" value="Unassembled WGS sequence"/>
</dbReference>
<keyword evidence="7 9" id="KW-0030">Aminoacyl-tRNA synthetase</keyword>
<dbReference type="VEuPathDB" id="FungiDB:SPSK_06017"/>
<dbReference type="GO" id="GO:0004818">
    <property type="term" value="F:glutamate-tRNA ligase activity"/>
    <property type="evidence" value="ECO:0007669"/>
    <property type="project" value="UniProtKB-EC"/>
</dbReference>
<dbReference type="PANTHER" id="PTHR43311:SF2">
    <property type="entry name" value="GLUTAMATE--TRNA LIGASE, MITOCHONDRIAL-RELATED"/>
    <property type="match status" value="1"/>
</dbReference>
<accession>A0A0F2MNZ4</accession>
<dbReference type="Pfam" id="PF00749">
    <property type="entry name" value="tRNA-synt_1c"/>
    <property type="match status" value="1"/>
</dbReference>
<evidence type="ECO:0000256" key="9">
    <source>
        <dbReference type="RuleBase" id="RU363037"/>
    </source>
</evidence>
<evidence type="ECO:0000256" key="6">
    <source>
        <dbReference type="ARBA" id="ARBA00022917"/>
    </source>
</evidence>
<keyword evidence="6 9" id="KW-0648">Protein biosynthesis</keyword>
<keyword evidence="3 9" id="KW-0436">Ligase</keyword>
<comment type="caution">
    <text evidence="13">The sequence shown here is derived from an EMBL/GenBank/DDBJ whole genome shotgun (WGS) entry which is preliminary data.</text>
</comment>
<reference evidence="13 14" key="2">
    <citation type="journal article" date="2015" name="Eukaryot. Cell">
        <title>Asexual propagation of a virulent clone complex in a human and feline outbreak of sporotrichosis.</title>
        <authorList>
            <person name="Teixeira Mde M."/>
            <person name="Rodrigues A.M."/>
            <person name="Tsui C.K."/>
            <person name="de Almeida L.G."/>
            <person name="Van Diepeningen A.D."/>
            <person name="van den Ende B.G."/>
            <person name="Fernandes G.F."/>
            <person name="Kano R."/>
            <person name="Hamelin R.C."/>
            <person name="Lopes-Bezerra L.M."/>
            <person name="Vasconcelos A.T."/>
            <person name="de Hoog S."/>
            <person name="de Camargo Z.P."/>
            <person name="Felipe M.S."/>
        </authorList>
    </citation>
    <scope>NUCLEOTIDE SEQUENCE [LARGE SCALE GENOMIC DNA]</scope>
    <source>
        <strain evidence="13 14">1099-18</strain>
    </source>
</reference>
<dbReference type="Pfam" id="PF19269">
    <property type="entry name" value="Anticodon_2"/>
    <property type="match status" value="1"/>
</dbReference>
<evidence type="ECO:0000256" key="4">
    <source>
        <dbReference type="ARBA" id="ARBA00022741"/>
    </source>
</evidence>
<dbReference type="InterPro" id="IPR008925">
    <property type="entry name" value="aa_tRNA-synth_I_cd-bd_sf"/>
</dbReference>
<proteinExistence type="inferred from homology"/>
<evidence type="ECO:0000256" key="10">
    <source>
        <dbReference type="SAM" id="MobiDB-lite"/>
    </source>
</evidence>
<dbReference type="GO" id="GO:0000049">
    <property type="term" value="F:tRNA binding"/>
    <property type="evidence" value="ECO:0007669"/>
    <property type="project" value="InterPro"/>
</dbReference>
<name>A0A0F2MNZ4_SPOSC</name>
<dbReference type="GO" id="GO:0008270">
    <property type="term" value="F:zinc ion binding"/>
    <property type="evidence" value="ECO:0007669"/>
    <property type="project" value="InterPro"/>
</dbReference>
<evidence type="ECO:0000313" key="14">
    <source>
        <dbReference type="Proteomes" id="UP000033710"/>
    </source>
</evidence>
<keyword evidence="5 9" id="KW-0067">ATP-binding</keyword>
<dbReference type="GeneID" id="27668002"/>
<dbReference type="InterPro" id="IPR014729">
    <property type="entry name" value="Rossmann-like_a/b/a_fold"/>
</dbReference>
<dbReference type="EMBL" id="AXCR01000001">
    <property type="protein sequence ID" value="KJR89906.1"/>
    <property type="molecule type" value="Genomic_DNA"/>
</dbReference>
<dbReference type="KEGG" id="ssck:SPSK_06017"/>